<sequence length="1004" mass="114910">MSHAASSKICKYDVFLSFRGEDTRRTFVSRLYNALEQRGIHTFKDDERLVTGKSISTELLKAIEDARFAIVILSKSYASSKWCLEEPTHIINCKNELEQIVIPVFYDVSPSDVCHQNPPFAESFFQHENCKDDMEKVHRWRDAFAEAGKISGYHLQNFNENVHNEENPRRSTRQRTSTSFGSDFVTFLLEDEPRTFKEAMSSSDSSFWKEAVNSEIDSILSNHTWELVDLPSGNKPLVSKWIFKRKMKTDGTIDKYKARLVVKGFNQKEGLDYFDTYSPVTRITSVRMLIALAAVYDLQIHQIDVKTAFLNGELEEEIYMEQPEGFVVPGKENKVCKLVKSLYGLKQAPKQWHAKFDQTMLANGFKINECDKCVYIKDTPNHQVIVCLYVDDMLIISRDICDINATKRMLESKFDMKDLGVADVILGIIIHQTPQGLALSQSHYIEKILDKFKYMEFDIAKTPLDANFALRKNKGESDSQLEYDIPYWPKPVAPVCIHCDSQATIGRAGSMMYNGKSCHIRRKHNTVRELLSSGIITIDYVKSKDNVSDPLTKGLSREGVERTSKGMGLRPRTSQHGGGIGKTEIASVLYQRYRQRFQADCFLGDVGALHQKNGLTWLAQVVICMLFGEKITLTSEHEGVIILKNRLRWKKVLFILDDVNHREQLEYLVGGREWFGMGSRIILTARDKHLLISHVGDNVYEVQLLPEDEAFREKSPKKDFMVLSRQVVEYAGGLPLALKVLGSSLRGRNKEQWAAVFDRLKKIPHDDILGKLKIGLDGLKEDEMRMFLDIACLYNRRPRHDVEWIFKSCGIHLIGINRLIEKSLLSTRDASSFYMHNLIREMGENVSRERQYANSRIWLNEEVHDLFAGKLKTKKVESLRIPKGYRFEEDHVNHSKKLSNLKHLDLRESLGLTKTPNFGDMSNLETLDLRGCSNLEEVHPSLGYFKMLTSLILFDCVKLEKLPKFVTMESLKSFDLLRCTGLKEFPEICGDIGRLLGLTVGSPG</sequence>
<dbReference type="InterPro" id="IPR036390">
    <property type="entry name" value="WH_DNA-bd_sf"/>
</dbReference>
<reference evidence="10 11" key="1">
    <citation type="journal article" date="2017" name="Genome Biol.">
        <title>New reference genome sequences of hot pepper reveal the massive evolution of plant disease-resistance genes by retroduplication.</title>
        <authorList>
            <person name="Kim S."/>
            <person name="Park J."/>
            <person name="Yeom S.I."/>
            <person name="Kim Y.M."/>
            <person name="Seo E."/>
            <person name="Kim K.T."/>
            <person name="Kim M.S."/>
            <person name="Lee J.M."/>
            <person name="Cheong K."/>
            <person name="Shin H.S."/>
            <person name="Kim S.B."/>
            <person name="Han K."/>
            <person name="Lee J."/>
            <person name="Park M."/>
            <person name="Lee H.A."/>
            <person name="Lee H.Y."/>
            <person name="Lee Y."/>
            <person name="Oh S."/>
            <person name="Lee J.H."/>
            <person name="Choi E."/>
            <person name="Choi E."/>
            <person name="Lee S.E."/>
            <person name="Jeon J."/>
            <person name="Kim H."/>
            <person name="Choi G."/>
            <person name="Song H."/>
            <person name="Lee J."/>
            <person name="Lee S.C."/>
            <person name="Kwon J.K."/>
            <person name="Lee H.Y."/>
            <person name="Koo N."/>
            <person name="Hong Y."/>
            <person name="Kim R.W."/>
            <person name="Kang W.H."/>
            <person name="Huh J.H."/>
            <person name="Kang B.C."/>
            <person name="Yang T.J."/>
            <person name="Lee Y.H."/>
            <person name="Bennetzen J.L."/>
            <person name="Choi D."/>
        </authorList>
    </citation>
    <scope>NUCLEOTIDE SEQUENCE [LARGE SCALE GENOMIC DNA]</scope>
    <source>
        <strain evidence="11">cv. PBC81</strain>
    </source>
</reference>
<keyword evidence="7" id="KW-0472">Membrane</keyword>
<dbReference type="PANTHER" id="PTHR11017:SF546">
    <property type="entry name" value="DISEASE RESISTANCE PROTEIN"/>
    <property type="match status" value="1"/>
</dbReference>
<feature type="compositionally biased region" description="Basic and acidic residues" evidence="8">
    <location>
        <begin position="555"/>
        <end position="564"/>
    </location>
</feature>
<keyword evidence="6" id="KW-0175">Coiled coil</keyword>
<dbReference type="OrthoDB" id="5966846at2759"/>
<dbReference type="STRING" id="33114.A0A2G2VHR0"/>
<dbReference type="InterPro" id="IPR035897">
    <property type="entry name" value="Toll_tir_struct_dom_sf"/>
</dbReference>
<evidence type="ECO:0000256" key="2">
    <source>
        <dbReference type="ARBA" id="ARBA00022614"/>
    </source>
</evidence>
<dbReference type="InterPro" id="IPR044974">
    <property type="entry name" value="Disease_R_plants"/>
</dbReference>
<gene>
    <name evidence="10" type="ORF">CQW23_28868</name>
</gene>
<dbReference type="InterPro" id="IPR032675">
    <property type="entry name" value="LRR_dom_sf"/>
</dbReference>
<feature type="domain" description="TIR" evidence="9">
    <location>
        <begin position="10"/>
        <end position="192"/>
    </location>
</feature>
<dbReference type="Gene3D" id="1.10.8.430">
    <property type="entry name" value="Helical domain of apoptotic protease-activating factors"/>
    <property type="match status" value="1"/>
</dbReference>
<keyword evidence="3" id="KW-0677">Repeat</keyword>
<dbReference type="Gene3D" id="3.40.50.10140">
    <property type="entry name" value="Toll/interleukin-1 receptor homology (TIR) domain"/>
    <property type="match status" value="1"/>
</dbReference>
<dbReference type="InterPro" id="IPR002182">
    <property type="entry name" value="NB-ARC"/>
</dbReference>
<evidence type="ECO:0000256" key="7">
    <source>
        <dbReference type="ARBA" id="ARBA00023136"/>
    </source>
</evidence>
<keyword evidence="11" id="KW-1185">Reference proteome</keyword>
<reference evidence="11" key="2">
    <citation type="journal article" date="2017" name="J. Anim. Genet.">
        <title>Multiple reference genome sequences of hot pepper reveal the massive evolution of plant disease resistance genes by retroduplication.</title>
        <authorList>
            <person name="Kim S."/>
            <person name="Park J."/>
            <person name="Yeom S.-I."/>
            <person name="Kim Y.-M."/>
            <person name="Seo E."/>
            <person name="Kim K.-T."/>
            <person name="Kim M.-S."/>
            <person name="Lee J.M."/>
            <person name="Cheong K."/>
            <person name="Shin H.-S."/>
            <person name="Kim S.-B."/>
            <person name="Han K."/>
            <person name="Lee J."/>
            <person name="Park M."/>
            <person name="Lee H.-A."/>
            <person name="Lee H.-Y."/>
            <person name="Lee Y."/>
            <person name="Oh S."/>
            <person name="Lee J.H."/>
            <person name="Choi E."/>
            <person name="Choi E."/>
            <person name="Lee S.E."/>
            <person name="Jeon J."/>
            <person name="Kim H."/>
            <person name="Choi G."/>
            <person name="Song H."/>
            <person name="Lee J."/>
            <person name="Lee S.-C."/>
            <person name="Kwon J.-K."/>
            <person name="Lee H.-Y."/>
            <person name="Koo N."/>
            <person name="Hong Y."/>
            <person name="Kim R.W."/>
            <person name="Kang W.-H."/>
            <person name="Huh J.H."/>
            <person name="Kang B.-C."/>
            <person name="Yang T.-J."/>
            <person name="Lee Y.-H."/>
            <person name="Bennetzen J.L."/>
            <person name="Choi D."/>
        </authorList>
    </citation>
    <scope>NUCLEOTIDE SEQUENCE [LARGE SCALE GENOMIC DNA]</scope>
    <source>
        <strain evidence="11">cv. PBC81</strain>
    </source>
</reference>
<dbReference type="InterPro" id="IPR043502">
    <property type="entry name" value="DNA/RNA_pol_sf"/>
</dbReference>
<evidence type="ECO:0000256" key="5">
    <source>
        <dbReference type="ARBA" id="ARBA00023027"/>
    </source>
</evidence>
<dbReference type="Gene3D" id="3.40.50.300">
    <property type="entry name" value="P-loop containing nucleotide triphosphate hydrolases"/>
    <property type="match status" value="1"/>
</dbReference>
<dbReference type="InterPro" id="IPR042197">
    <property type="entry name" value="Apaf_helical"/>
</dbReference>
<dbReference type="GO" id="GO:0006952">
    <property type="term" value="P:defense response"/>
    <property type="evidence" value="ECO:0007669"/>
    <property type="project" value="UniProtKB-KW"/>
</dbReference>
<dbReference type="PRINTS" id="PR00364">
    <property type="entry name" value="DISEASERSIST"/>
</dbReference>
<dbReference type="GO" id="GO:0016020">
    <property type="term" value="C:membrane"/>
    <property type="evidence" value="ECO:0007669"/>
    <property type="project" value="UniProtKB-SubCell"/>
</dbReference>
<keyword evidence="2" id="KW-0433">Leucine-rich repeat</keyword>
<evidence type="ECO:0000259" key="9">
    <source>
        <dbReference type="PROSITE" id="PS50104"/>
    </source>
</evidence>
<evidence type="ECO:0000256" key="4">
    <source>
        <dbReference type="ARBA" id="ARBA00022821"/>
    </source>
</evidence>
<dbReference type="Gene3D" id="3.80.10.10">
    <property type="entry name" value="Ribonuclease Inhibitor"/>
    <property type="match status" value="1"/>
</dbReference>
<proteinExistence type="predicted"/>
<dbReference type="PANTHER" id="PTHR11017">
    <property type="entry name" value="LEUCINE-RICH REPEAT-CONTAINING PROTEIN"/>
    <property type="match status" value="1"/>
</dbReference>
<evidence type="ECO:0000313" key="11">
    <source>
        <dbReference type="Proteomes" id="UP000224567"/>
    </source>
</evidence>
<dbReference type="SUPFAM" id="SSF52058">
    <property type="entry name" value="L domain-like"/>
    <property type="match status" value="1"/>
</dbReference>
<dbReference type="Pfam" id="PF07727">
    <property type="entry name" value="RVT_2"/>
    <property type="match status" value="1"/>
</dbReference>
<keyword evidence="4" id="KW-0611">Plant defense</keyword>
<dbReference type="SUPFAM" id="SSF56672">
    <property type="entry name" value="DNA/RNA polymerases"/>
    <property type="match status" value="1"/>
</dbReference>
<evidence type="ECO:0000256" key="1">
    <source>
        <dbReference type="ARBA" id="ARBA00004170"/>
    </source>
</evidence>
<name>A0A2G2VHR0_CAPBA</name>
<keyword evidence="5" id="KW-0520">NAD</keyword>
<dbReference type="PROSITE" id="PS50104">
    <property type="entry name" value="TIR"/>
    <property type="match status" value="1"/>
</dbReference>
<dbReference type="EMBL" id="MLFT02000012">
    <property type="protein sequence ID" value="PHT32531.1"/>
    <property type="molecule type" value="Genomic_DNA"/>
</dbReference>
<evidence type="ECO:0000256" key="6">
    <source>
        <dbReference type="ARBA" id="ARBA00023054"/>
    </source>
</evidence>
<dbReference type="Pfam" id="PF23282">
    <property type="entry name" value="WHD_ROQ1"/>
    <property type="match status" value="1"/>
</dbReference>
<feature type="region of interest" description="Disordered" evidence="8">
    <location>
        <begin position="551"/>
        <end position="579"/>
    </location>
</feature>
<dbReference type="CDD" id="cd09272">
    <property type="entry name" value="RNase_HI_RT_Ty1"/>
    <property type="match status" value="1"/>
</dbReference>
<dbReference type="SUPFAM" id="SSF52200">
    <property type="entry name" value="Toll/Interleukin receptor TIR domain"/>
    <property type="match status" value="1"/>
</dbReference>
<evidence type="ECO:0000256" key="3">
    <source>
        <dbReference type="ARBA" id="ARBA00022737"/>
    </source>
</evidence>
<dbReference type="InterPro" id="IPR013103">
    <property type="entry name" value="RVT_2"/>
</dbReference>
<dbReference type="SMART" id="SM00255">
    <property type="entry name" value="TIR"/>
    <property type="match status" value="1"/>
</dbReference>
<accession>A0A2G2VHR0</accession>
<dbReference type="Proteomes" id="UP000224567">
    <property type="component" value="Unassembled WGS sequence"/>
</dbReference>
<dbReference type="Pfam" id="PF01582">
    <property type="entry name" value="TIR"/>
    <property type="match status" value="1"/>
</dbReference>
<dbReference type="AlphaFoldDB" id="A0A2G2VHR0"/>
<evidence type="ECO:0000256" key="8">
    <source>
        <dbReference type="SAM" id="MobiDB-lite"/>
    </source>
</evidence>
<dbReference type="GO" id="GO:0007165">
    <property type="term" value="P:signal transduction"/>
    <property type="evidence" value="ECO:0007669"/>
    <property type="project" value="InterPro"/>
</dbReference>
<dbReference type="FunFam" id="3.40.50.10140:FF:000007">
    <property type="entry name" value="Disease resistance protein (TIR-NBS-LRR class)"/>
    <property type="match status" value="1"/>
</dbReference>
<dbReference type="SUPFAM" id="SSF46785">
    <property type="entry name" value="Winged helix' DNA-binding domain"/>
    <property type="match status" value="1"/>
</dbReference>
<dbReference type="SUPFAM" id="SSF52540">
    <property type="entry name" value="P-loop containing nucleoside triphosphate hydrolases"/>
    <property type="match status" value="1"/>
</dbReference>
<comment type="caution">
    <text evidence="10">The sequence shown here is derived from an EMBL/GenBank/DDBJ whole genome shotgun (WGS) entry which is preliminary data.</text>
</comment>
<organism evidence="10 11">
    <name type="scientific">Capsicum baccatum</name>
    <name type="common">Peruvian pepper</name>
    <dbReference type="NCBI Taxonomy" id="33114"/>
    <lineage>
        <taxon>Eukaryota</taxon>
        <taxon>Viridiplantae</taxon>
        <taxon>Streptophyta</taxon>
        <taxon>Embryophyta</taxon>
        <taxon>Tracheophyta</taxon>
        <taxon>Spermatophyta</taxon>
        <taxon>Magnoliopsida</taxon>
        <taxon>eudicotyledons</taxon>
        <taxon>Gunneridae</taxon>
        <taxon>Pentapetalae</taxon>
        <taxon>asterids</taxon>
        <taxon>lamiids</taxon>
        <taxon>Solanales</taxon>
        <taxon>Solanaceae</taxon>
        <taxon>Solanoideae</taxon>
        <taxon>Capsiceae</taxon>
        <taxon>Capsicum</taxon>
    </lineage>
</organism>
<protein>
    <submittedName>
        <fullName evidence="10">TMV resistance protein N</fullName>
    </submittedName>
</protein>
<dbReference type="InterPro" id="IPR058192">
    <property type="entry name" value="WHD_ROQ1-like"/>
</dbReference>
<dbReference type="GO" id="GO:0005524">
    <property type="term" value="F:ATP binding"/>
    <property type="evidence" value="ECO:0007669"/>
    <property type="project" value="UniProtKB-KW"/>
</dbReference>
<dbReference type="GO" id="GO:0043531">
    <property type="term" value="F:ADP binding"/>
    <property type="evidence" value="ECO:0007669"/>
    <property type="project" value="InterPro"/>
</dbReference>
<evidence type="ECO:0000313" key="10">
    <source>
        <dbReference type="EMBL" id="PHT32531.1"/>
    </source>
</evidence>
<dbReference type="InterPro" id="IPR027417">
    <property type="entry name" value="P-loop_NTPase"/>
</dbReference>
<dbReference type="InterPro" id="IPR000157">
    <property type="entry name" value="TIR_dom"/>
</dbReference>
<comment type="subcellular location">
    <subcellularLocation>
        <location evidence="1">Membrane</location>
        <topology evidence="1">Peripheral membrane protein</topology>
    </subcellularLocation>
</comment>
<dbReference type="Pfam" id="PF00931">
    <property type="entry name" value="NB-ARC"/>
    <property type="match status" value="1"/>
</dbReference>